<organism evidence="1 2">
    <name type="scientific">Nannocystis exedens</name>
    <dbReference type="NCBI Taxonomy" id="54"/>
    <lineage>
        <taxon>Bacteria</taxon>
        <taxon>Pseudomonadati</taxon>
        <taxon>Myxococcota</taxon>
        <taxon>Polyangia</taxon>
        <taxon>Nannocystales</taxon>
        <taxon>Nannocystaceae</taxon>
        <taxon>Nannocystis</taxon>
    </lineage>
</organism>
<reference evidence="2" key="1">
    <citation type="submission" date="2016-10" db="EMBL/GenBank/DDBJ databases">
        <authorList>
            <person name="Varghese N."/>
            <person name="Submissions S."/>
        </authorList>
    </citation>
    <scope>NUCLEOTIDE SEQUENCE [LARGE SCALE GENOMIC DNA]</scope>
    <source>
        <strain evidence="2">ATCC 25963</strain>
    </source>
</reference>
<proteinExistence type="predicted"/>
<accession>A0A1I2I622</accession>
<sequence length="167" mass="18718">MPDNLKAAVVRTAFAIDGRAALHRGYRELARHYGNATYMPDAWRDMLRMSRASAFYGRKSSLDGIAKGTPIALYHTGVGMIALGKVTSERRIADVDGDEGEEHYVECAFEYTIDPEKAPERAVKAWEINEQLQASHRFRQTVYTLPGEALQFIRKRFAEKGATPGKP</sequence>
<gene>
    <name evidence="1" type="ORF">SAMN02745121_08428</name>
</gene>
<dbReference type="Proteomes" id="UP000199400">
    <property type="component" value="Unassembled WGS sequence"/>
</dbReference>
<dbReference type="AlphaFoldDB" id="A0A1I2I622"/>
<evidence type="ECO:0000313" key="2">
    <source>
        <dbReference type="Proteomes" id="UP000199400"/>
    </source>
</evidence>
<evidence type="ECO:0000313" key="1">
    <source>
        <dbReference type="EMBL" id="SFF37088.1"/>
    </source>
</evidence>
<evidence type="ECO:0008006" key="3">
    <source>
        <dbReference type="Google" id="ProtNLM"/>
    </source>
</evidence>
<protein>
    <recommendedName>
        <fullName evidence="3">EVE domain-containing protein</fullName>
    </recommendedName>
</protein>
<dbReference type="EMBL" id="FOMX01000055">
    <property type="protein sequence ID" value="SFF37088.1"/>
    <property type="molecule type" value="Genomic_DNA"/>
</dbReference>
<keyword evidence="2" id="KW-1185">Reference proteome</keyword>
<name>A0A1I2I622_9BACT</name>
<dbReference type="STRING" id="54.SAMN02745121_08428"/>